<dbReference type="AlphaFoldDB" id="A0A6B2LG13"/>
<dbReference type="CDD" id="cd02440">
    <property type="entry name" value="AdoMet_MTases"/>
    <property type="match status" value="1"/>
</dbReference>
<evidence type="ECO:0000256" key="2">
    <source>
        <dbReference type="ARBA" id="ARBA00022603"/>
    </source>
</evidence>
<keyword evidence="6" id="KW-0507">mRNA processing</keyword>
<keyword evidence="4" id="KW-0949">S-adenosyl-L-methionine</keyword>
<keyword evidence="6" id="KW-0506">mRNA capping</keyword>
<dbReference type="EMBL" id="GIBP01007024">
    <property type="protein sequence ID" value="NDV35993.1"/>
    <property type="molecule type" value="Transcribed_RNA"/>
</dbReference>
<dbReference type="PANTHER" id="PTHR12189">
    <property type="entry name" value="MRNA GUANINE-7- METHYLTRANSFERASE"/>
    <property type="match status" value="1"/>
</dbReference>
<evidence type="ECO:0000256" key="6">
    <source>
        <dbReference type="ARBA" id="ARBA00023042"/>
    </source>
</evidence>
<dbReference type="EC" id="2.1.1.56" evidence="1"/>
<feature type="domain" description="MRNA cap 0 methyltransferase" evidence="8">
    <location>
        <begin position="1"/>
        <end position="225"/>
    </location>
</feature>
<organism evidence="9">
    <name type="scientific">Arcella intermedia</name>
    <dbReference type="NCBI Taxonomy" id="1963864"/>
    <lineage>
        <taxon>Eukaryota</taxon>
        <taxon>Amoebozoa</taxon>
        <taxon>Tubulinea</taxon>
        <taxon>Elardia</taxon>
        <taxon>Arcellinida</taxon>
        <taxon>Sphaerothecina</taxon>
        <taxon>Arcellidae</taxon>
        <taxon>Arcella</taxon>
    </lineage>
</organism>
<reference evidence="9" key="1">
    <citation type="journal article" date="2020" name="J. Eukaryot. Microbiol.">
        <title>De novo Sequencing, Assembly and Annotation of the Transcriptome for the Free-Living Testate Amoeba Arcella intermedia.</title>
        <authorList>
            <person name="Ribeiro G.M."/>
            <person name="Porfirio-Sousa A.L."/>
            <person name="Maurer-Alcala X.X."/>
            <person name="Katz L.A."/>
            <person name="Lahr D.J.G."/>
        </authorList>
    </citation>
    <scope>NUCLEOTIDE SEQUENCE</scope>
</reference>
<keyword evidence="3" id="KW-0808">Transferase</keyword>
<keyword evidence="5" id="KW-0694">RNA-binding</keyword>
<evidence type="ECO:0000259" key="8">
    <source>
        <dbReference type="PROSITE" id="PS51562"/>
    </source>
</evidence>
<dbReference type="InterPro" id="IPR039753">
    <property type="entry name" value="RG7MT1"/>
</dbReference>
<name>A0A6B2LG13_9EUKA</name>
<dbReference type="GO" id="GO:0005634">
    <property type="term" value="C:nucleus"/>
    <property type="evidence" value="ECO:0007669"/>
    <property type="project" value="TreeGrafter"/>
</dbReference>
<evidence type="ECO:0000256" key="1">
    <source>
        <dbReference type="ARBA" id="ARBA00011926"/>
    </source>
</evidence>
<keyword evidence="2" id="KW-0489">Methyltransferase</keyword>
<protein>
    <recommendedName>
        <fullName evidence="1">mRNA (guanine-N(7))-methyltransferase</fullName>
        <ecNumber evidence="1">2.1.1.56</ecNumber>
    </recommendedName>
</protein>
<dbReference type="GO" id="GO:0003723">
    <property type="term" value="F:RNA binding"/>
    <property type="evidence" value="ECO:0007669"/>
    <property type="project" value="UniProtKB-KW"/>
</dbReference>
<dbReference type="GO" id="GO:0004482">
    <property type="term" value="F:mRNA 5'-cap (guanine-N7-)-methyltransferase activity"/>
    <property type="evidence" value="ECO:0007669"/>
    <property type="project" value="UniProtKB-EC"/>
</dbReference>
<evidence type="ECO:0000256" key="3">
    <source>
        <dbReference type="ARBA" id="ARBA00022679"/>
    </source>
</evidence>
<sequence>MDFGKWNRAKISFFLGVDESPEMIHKCKSKIHQKGCTFSEVFLNMDIRKELIEKKTNSTGCDHVVCFQGLDLILSTMDAIKMVLQNVSSVLKEGGYFFGMFMDSSAVWSAVQKNSDPRASAKYYTIEFGSTDFKHIGSKFTFVLDQKAPTTHYLIHLPTFIQKASEYNLRMVSLINCNEFFEDHKKTFGDLLNRALGQKPGDKPNIDNDQKSIIGLYTTFVFQKVTL</sequence>
<dbReference type="InterPro" id="IPR029063">
    <property type="entry name" value="SAM-dependent_MTases_sf"/>
</dbReference>
<evidence type="ECO:0000313" key="9">
    <source>
        <dbReference type="EMBL" id="NDV35993.1"/>
    </source>
</evidence>
<dbReference type="Gene3D" id="3.40.50.150">
    <property type="entry name" value="Vaccinia Virus protein VP39"/>
    <property type="match status" value="1"/>
</dbReference>
<comment type="catalytic activity">
    <reaction evidence="7">
        <text>a 5'-end (5'-triphosphoguanosine)-ribonucleoside in mRNA + S-adenosyl-L-methionine = a 5'-end (N(7)-methyl 5'-triphosphoguanosine)-ribonucleoside in mRNA + S-adenosyl-L-homocysteine</text>
        <dbReference type="Rhea" id="RHEA:67008"/>
        <dbReference type="Rhea" id="RHEA-COMP:17166"/>
        <dbReference type="Rhea" id="RHEA-COMP:17167"/>
        <dbReference type="ChEBI" id="CHEBI:57856"/>
        <dbReference type="ChEBI" id="CHEBI:59789"/>
        <dbReference type="ChEBI" id="CHEBI:156461"/>
        <dbReference type="ChEBI" id="CHEBI:167617"/>
        <dbReference type="EC" id="2.1.1.56"/>
    </reaction>
</comment>
<dbReference type="Pfam" id="PF03291">
    <property type="entry name" value="mRNA_G-N7_MeTrfase"/>
    <property type="match status" value="1"/>
</dbReference>
<dbReference type="PROSITE" id="PS51562">
    <property type="entry name" value="RNA_CAP0_MT"/>
    <property type="match status" value="1"/>
</dbReference>
<evidence type="ECO:0000256" key="4">
    <source>
        <dbReference type="ARBA" id="ARBA00022691"/>
    </source>
</evidence>
<dbReference type="InterPro" id="IPR004971">
    <property type="entry name" value="mRNA_G-N7_MeTrfase_dom"/>
</dbReference>
<evidence type="ECO:0000256" key="7">
    <source>
        <dbReference type="ARBA" id="ARBA00044712"/>
    </source>
</evidence>
<accession>A0A6B2LG13</accession>
<evidence type="ECO:0000256" key="5">
    <source>
        <dbReference type="ARBA" id="ARBA00022884"/>
    </source>
</evidence>
<dbReference type="SUPFAM" id="SSF53335">
    <property type="entry name" value="S-adenosyl-L-methionine-dependent methyltransferases"/>
    <property type="match status" value="1"/>
</dbReference>
<dbReference type="PANTHER" id="PTHR12189:SF3">
    <property type="entry name" value="MRNA (GUANINE-N(7))-METHYLTRANSFERASE"/>
    <property type="match status" value="1"/>
</dbReference>
<proteinExistence type="predicted"/>